<accession>A0AAV7FH20</accession>
<reference evidence="3 4" key="1">
    <citation type="journal article" date="2021" name="Hortic Res">
        <title>Chromosome-scale assembly of the Dendrobium chrysotoxum genome enhances the understanding of orchid evolution.</title>
        <authorList>
            <person name="Zhang Y."/>
            <person name="Zhang G.Q."/>
            <person name="Zhang D."/>
            <person name="Liu X.D."/>
            <person name="Xu X.Y."/>
            <person name="Sun W.H."/>
            <person name="Yu X."/>
            <person name="Zhu X."/>
            <person name="Wang Z.W."/>
            <person name="Zhao X."/>
            <person name="Zhong W.Y."/>
            <person name="Chen H."/>
            <person name="Yin W.L."/>
            <person name="Huang T."/>
            <person name="Niu S.C."/>
            <person name="Liu Z.J."/>
        </authorList>
    </citation>
    <scope>NUCLEOTIDE SEQUENCE [LARGE SCALE GENOMIC DNA]</scope>
    <source>
        <strain evidence="3">Lindl</strain>
    </source>
</reference>
<keyword evidence="2" id="KW-0472">Membrane</keyword>
<keyword evidence="2" id="KW-0812">Transmembrane</keyword>
<dbReference type="EMBL" id="JAGFBR010000820">
    <property type="protein sequence ID" value="KAH0433186.1"/>
    <property type="molecule type" value="Genomic_DNA"/>
</dbReference>
<dbReference type="Proteomes" id="UP000775213">
    <property type="component" value="Unassembled WGS sequence"/>
</dbReference>
<evidence type="ECO:0000313" key="4">
    <source>
        <dbReference type="Proteomes" id="UP000775213"/>
    </source>
</evidence>
<feature type="transmembrane region" description="Helical" evidence="2">
    <location>
        <begin position="12"/>
        <end position="32"/>
    </location>
</feature>
<feature type="transmembrane region" description="Helical" evidence="2">
    <location>
        <begin position="108"/>
        <end position="130"/>
    </location>
</feature>
<organism evidence="3 4">
    <name type="scientific">Dendrobium chrysotoxum</name>
    <name type="common">Orchid</name>
    <dbReference type="NCBI Taxonomy" id="161865"/>
    <lineage>
        <taxon>Eukaryota</taxon>
        <taxon>Viridiplantae</taxon>
        <taxon>Streptophyta</taxon>
        <taxon>Embryophyta</taxon>
        <taxon>Tracheophyta</taxon>
        <taxon>Spermatophyta</taxon>
        <taxon>Magnoliopsida</taxon>
        <taxon>Liliopsida</taxon>
        <taxon>Asparagales</taxon>
        <taxon>Orchidaceae</taxon>
        <taxon>Epidendroideae</taxon>
        <taxon>Malaxideae</taxon>
        <taxon>Dendrobiinae</taxon>
        <taxon>Dendrobium</taxon>
    </lineage>
</organism>
<keyword evidence="1" id="KW-0119">Carbohydrate metabolism</keyword>
<feature type="transmembrane region" description="Helical" evidence="2">
    <location>
        <begin position="44"/>
        <end position="64"/>
    </location>
</feature>
<evidence type="ECO:0000313" key="3">
    <source>
        <dbReference type="EMBL" id="KAH0433186.1"/>
    </source>
</evidence>
<name>A0AAV7FH20_DENCH</name>
<protein>
    <submittedName>
        <fullName evidence="3">Uncharacterized protein</fullName>
    </submittedName>
</protein>
<evidence type="ECO:0000256" key="2">
    <source>
        <dbReference type="SAM" id="Phobius"/>
    </source>
</evidence>
<gene>
    <name evidence="3" type="ORF">IEQ34_027083</name>
</gene>
<keyword evidence="2" id="KW-1133">Transmembrane helix</keyword>
<sequence>MFVVFLGGCVGGGLAFVFLVSFLDLLAVEAIWRSAYDILFGLRFQFRFSFTWVVLFIRMVFVSINEGDVYFESLFWVLGGLLAGTVVKNYLLKDDLVYAVWLTLFKNYLMVTVDSLAPARLSPVIILIYVGNNRLIWLPMLRCFNLHRGGPAGYGKNERIDIFVFFLFWKRLVIRGYFNSEKAEEDPMVISSSARVLERKLVVRGRTILSSVPGNVISSSIVSSGPVEVFFLGAQLSDLSSGHVVSLGILRWSLFLKCGIHSLWNTRILLLKRAEAIKKANGHLFPEEIHELTGGGVMIGRRCRRLEGPVPFGVEARPGHTSVGVQAGVTSTYGSCEIACHAGLERNRSRIRRTQENRMAGLGRTRWRAARELIVQNCRRTRQEIVTIWEANQGLEVDQFLELGSDLDRQLRCIWVLNCTEHRRAGGPRLERRGARAGAVDLNAQWRSGISGIGLMLAGLLVESVQGVGGVATDVGLSKEVEEKHAIVDPYNYPKNHKFDKDDLARMGIAP</sequence>
<proteinExistence type="predicted"/>
<comment type="caution">
    <text evidence="3">The sequence shown here is derived from an EMBL/GenBank/DDBJ whole genome shotgun (WGS) entry which is preliminary data.</text>
</comment>
<dbReference type="AlphaFoldDB" id="A0AAV7FH20"/>
<keyword evidence="4" id="KW-1185">Reference proteome</keyword>
<dbReference type="Pfam" id="PF05691">
    <property type="entry name" value="Raffinose_syn"/>
    <property type="match status" value="1"/>
</dbReference>
<feature type="transmembrane region" description="Helical" evidence="2">
    <location>
        <begin position="70"/>
        <end position="87"/>
    </location>
</feature>
<evidence type="ECO:0000256" key="1">
    <source>
        <dbReference type="ARBA" id="ARBA00023277"/>
    </source>
</evidence>
<dbReference type="InterPro" id="IPR008811">
    <property type="entry name" value="Glycosyl_hydrolases_36"/>
</dbReference>